<organism evidence="2 3">
    <name type="scientific">Trueperella bonasi</name>
    <dbReference type="NCBI Taxonomy" id="312286"/>
    <lineage>
        <taxon>Bacteria</taxon>
        <taxon>Bacillati</taxon>
        <taxon>Actinomycetota</taxon>
        <taxon>Actinomycetes</taxon>
        <taxon>Actinomycetales</taxon>
        <taxon>Actinomycetaceae</taxon>
        <taxon>Trueperella</taxon>
    </lineage>
</organism>
<dbReference type="InterPro" id="IPR011251">
    <property type="entry name" value="Luciferase-like_dom"/>
</dbReference>
<dbReference type="Pfam" id="PF00296">
    <property type="entry name" value="Bac_luciferase"/>
    <property type="match status" value="1"/>
</dbReference>
<dbReference type="SUPFAM" id="SSF51679">
    <property type="entry name" value="Bacterial luciferase-like"/>
    <property type="match status" value="1"/>
</dbReference>
<dbReference type="InterPro" id="IPR050766">
    <property type="entry name" value="Bact_Lucif_Oxidored"/>
</dbReference>
<dbReference type="PANTHER" id="PTHR30137:SF15">
    <property type="entry name" value="BLL6902 PROTEIN"/>
    <property type="match status" value="1"/>
</dbReference>
<evidence type="ECO:0000259" key="1">
    <source>
        <dbReference type="Pfam" id="PF00296"/>
    </source>
</evidence>
<dbReference type="RefSeq" id="WP_307682721.1">
    <property type="nucleotide sequence ID" value="NZ_JAUSQX010000001.1"/>
</dbReference>
<sequence length="351" mass="38043">MKAFGFLSFGHHAVAGQRGMNARDTLHTQLELAKAADEIGVNGAYFRVHHFAPQGASPMPLLGAIIGATKNIEVGTGVIDMRYENPFYLAEEAAALDLLADGRLALGLSRGSPEPAKKGWEAFGYTGEAPNGADMARKKFELFLAAIRGYGIAEAAPLEEQYPRMYQPGTALPIFPHSEGLEKRVWWGSGTNKTAQQAARDGVNLMSSTLVSEADGSSLGELQAEQIRVYREAWQEAGHDWTPRVSVSRSIFPIVSEEDHQQFGLLASDEDQIGYIEGETKTTFGRTYAAEPDVLVEQLKADPAIAAADTLMITIPNQLGVEPNLRILQNFAEHVAPELGWIPNTEGLVAP</sequence>
<evidence type="ECO:0000313" key="3">
    <source>
        <dbReference type="Proteomes" id="UP001243212"/>
    </source>
</evidence>
<dbReference type="InterPro" id="IPR036661">
    <property type="entry name" value="Luciferase-like_sf"/>
</dbReference>
<dbReference type="Gene3D" id="3.20.20.30">
    <property type="entry name" value="Luciferase-like domain"/>
    <property type="match status" value="1"/>
</dbReference>
<comment type="caution">
    <text evidence="2">The sequence shown here is derived from an EMBL/GenBank/DDBJ whole genome shotgun (WGS) entry which is preliminary data.</text>
</comment>
<gene>
    <name evidence="2" type="ORF">J2S70_001083</name>
</gene>
<dbReference type="PANTHER" id="PTHR30137">
    <property type="entry name" value="LUCIFERASE-LIKE MONOOXYGENASE"/>
    <property type="match status" value="1"/>
</dbReference>
<name>A0ABT9NGH2_9ACTO</name>
<proteinExistence type="predicted"/>
<reference evidence="2 3" key="1">
    <citation type="submission" date="2023-07" db="EMBL/GenBank/DDBJ databases">
        <title>Sequencing the genomes of 1000 actinobacteria strains.</title>
        <authorList>
            <person name="Klenk H.-P."/>
        </authorList>
    </citation>
    <scope>NUCLEOTIDE SEQUENCE [LARGE SCALE GENOMIC DNA]</scope>
    <source>
        <strain evidence="2 3">DSM 17163</strain>
    </source>
</reference>
<feature type="domain" description="Luciferase-like" evidence="1">
    <location>
        <begin position="6"/>
        <end position="259"/>
    </location>
</feature>
<accession>A0ABT9NGH2</accession>
<protein>
    <submittedName>
        <fullName evidence="2">Alkanesulfonate monooxygenase SsuD/methylene tetrahydromethanopterin reductase-like flavin-dependent oxidoreductase (Luciferase family)</fullName>
    </submittedName>
</protein>
<evidence type="ECO:0000313" key="2">
    <source>
        <dbReference type="EMBL" id="MDP9806501.1"/>
    </source>
</evidence>
<keyword evidence="3" id="KW-1185">Reference proteome</keyword>
<dbReference type="Proteomes" id="UP001243212">
    <property type="component" value="Unassembled WGS sequence"/>
</dbReference>
<dbReference type="EMBL" id="JAUSQX010000001">
    <property type="protein sequence ID" value="MDP9806501.1"/>
    <property type="molecule type" value="Genomic_DNA"/>
</dbReference>